<evidence type="ECO:0000256" key="7">
    <source>
        <dbReference type="ARBA" id="ARBA00022927"/>
    </source>
</evidence>
<evidence type="ECO:0000256" key="13">
    <source>
        <dbReference type="SAM" id="MobiDB-lite"/>
    </source>
</evidence>
<dbReference type="OrthoDB" id="10016939at2759"/>
<feature type="compositionally biased region" description="Polar residues" evidence="13">
    <location>
        <begin position="11"/>
        <end position="27"/>
    </location>
</feature>
<evidence type="ECO:0000256" key="11">
    <source>
        <dbReference type="ARBA" id="ARBA00023136"/>
    </source>
</evidence>
<dbReference type="PANTHER" id="PTHR12504:SF0">
    <property type="entry name" value="MITOCHONDRIAL IMPORT RECEPTOR SUBUNIT TOM22 HOMOLOG"/>
    <property type="match status" value="1"/>
</dbReference>
<feature type="compositionally biased region" description="Pro residues" evidence="13">
    <location>
        <begin position="177"/>
        <end position="190"/>
    </location>
</feature>
<evidence type="ECO:0000313" key="16">
    <source>
        <dbReference type="EMBL" id="RWS14712.1"/>
    </source>
</evidence>
<feature type="region of interest" description="Disordered" evidence="13">
    <location>
        <begin position="1"/>
        <end position="80"/>
    </location>
</feature>
<evidence type="ECO:0000313" key="14">
    <source>
        <dbReference type="EMBL" id="RWS14160.1"/>
    </source>
</evidence>
<dbReference type="STRING" id="1965070.A0A3S3PK56"/>
<dbReference type="PANTHER" id="PTHR12504">
    <property type="entry name" value="MITOCHONDRIAL IMPORT RECEPTOR SUBUNIT TOM22"/>
    <property type="match status" value="1"/>
</dbReference>
<dbReference type="EMBL" id="NCKU01000780">
    <property type="protein sequence ID" value="RWS14190.1"/>
    <property type="molecule type" value="Genomic_DNA"/>
</dbReference>
<feature type="region of interest" description="Disordered" evidence="13">
    <location>
        <begin position="166"/>
        <end position="190"/>
    </location>
</feature>
<keyword evidence="7" id="KW-0653">Protein transport</keyword>
<evidence type="ECO:0000256" key="5">
    <source>
        <dbReference type="ARBA" id="ARBA00022692"/>
    </source>
</evidence>
<dbReference type="Pfam" id="PF04281">
    <property type="entry name" value="Tom22"/>
    <property type="match status" value="1"/>
</dbReference>
<keyword evidence="11" id="KW-0472">Membrane</keyword>
<comment type="caution">
    <text evidence="14">The sequence shown here is derived from an EMBL/GenBank/DDBJ whole genome shotgun (WGS) entry which is preliminary data.</text>
</comment>
<comment type="subcellular location">
    <subcellularLocation>
        <location evidence="1">Mitochondrion outer membrane</location>
        <topology evidence="1">Single-pass membrane protein</topology>
    </subcellularLocation>
</comment>
<evidence type="ECO:0000256" key="12">
    <source>
        <dbReference type="ARBA" id="ARBA00023170"/>
    </source>
</evidence>
<organism evidence="14 17">
    <name type="scientific">Dinothrombium tinctorium</name>
    <dbReference type="NCBI Taxonomy" id="1965070"/>
    <lineage>
        <taxon>Eukaryota</taxon>
        <taxon>Metazoa</taxon>
        <taxon>Ecdysozoa</taxon>
        <taxon>Arthropoda</taxon>
        <taxon>Chelicerata</taxon>
        <taxon>Arachnida</taxon>
        <taxon>Acari</taxon>
        <taxon>Acariformes</taxon>
        <taxon>Trombidiformes</taxon>
        <taxon>Prostigmata</taxon>
        <taxon>Anystina</taxon>
        <taxon>Parasitengona</taxon>
        <taxon>Trombidioidea</taxon>
        <taxon>Trombidiidae</taxon>
        <taxon>Dinothrombium</taxon>
    </lineage>
</organism>
<evidence type="ECO:0000256" key="2">
    <source>
        <dbReference type="ARBA" id="ARBA00009874"/>
    </source>
</evidence>
<reference evidence="14" key="2">
    <citation type="submission" date="2018-11" db="EMBL/GenBank/DDBJ databases">
        <title>Trombidioid mite genomics.</title>
        <authorList>
            <person name="Dong X."/>
        </authorList>
    </citation>
    <scope>NUCLEOTIDE SEQUENCE</scope>
    <source>
        <strain evidence="14">UoL-WK</strain>
    </source>
</reference>
<dbReference type="EMBL" id="NCKU01000641">
    <property type="protein sequence ID" value="RWS14712.1"/>
    <property type="molecule type" value="Genomic_DNA"/>
</dbReference>
<keyword evidence="4" id="KW-0813">Transport</keyword>
<keyword evidence="17" id="KW-1185">Reference proteome</keyword>
<evidence type="ECO:0000313" key="15">
    <source>
        <dbReference type="EMBL" id="RWS14190.1"/>
    </source>
</evidence>
<evidence type="ECO:0000256" key="6">
    <source>
        <dbReference type="ARBA" id="ARBA00022787"/>
    </source>
</evidence>
<comment type="similarity">
    <text evidence="2">Belongs to the Tom22 family.</text>
</comment>
<evidence type="ECO:0000256" key="10">
    <source>
        <dbReference type="ARBA" id="ARBA00023128"/>
    </source>
</evidence>
<dbReference type="GO" id="GO:0005741">
    <property type="term" value="C:mitochondrial outer membrane"/>
    <property type="evidence" value="ECO:0007669"/>
    <property type="project" value="UniProtKB-SubCell"/>
</dbReference>
<dbReference type="EMBL" id="NCKU01000788">
    <property type="protein sequence ID" value="RWS14160.1"/>
    <property type="molecule type" value="Genomic_DNA"/>
</dbReference>
<gene>
    <name evidence="15" type="ORF">B4U79_00803</name>
    <name evidence="16" type="ORF">B4U79_07774</name>
    <name evidence="14" type="ORF">B4U79_12811</name>
</gene>
<evidence type="ECO:0000256" key="3">
    <source>
        <dbReference type="ARBA" id="ARBA00016229"/>
    </source>
</evidence>
<keyword evidence="6" id="KW-1000">Mitochondrion outer membrane</keyword>
<evidence type="ECO:0000256" key="1">
    <source>
        <dbReference type="ARBA" id="ARBA00004572"/>
    </source>
</evidence>
<dbReference type="InterPro" id="IPR005683">
    <property type="entry name" value="Tom22"/>
</dbReference>
<evidence type="ECO:0000313" key="17">
    <source>
        <dbReference type="Proteomes" id="UP000285301"/>
    </source>
</evidence>
<keyword evidence="5" id="KW-0812">Transmembrane</keyword>
<evidence type="ECO:0000256" key="8">
    <source>
        <dbReference type="ARBA" id="ARBA00022989"/>
    </source>
</evidence>
<dbReference type="GO" id="GO:0006886">
    <property type="term" value="P:intracellular protein transport"/>
    <property type="evidence" value="ECO:0007669"/>
    <property type="project" value="InterPro"/>
</dbReference>
<keyword evidence="12" id="KW-0675">Receptor</keyword>
<feature type="compositionally biased region" description="Polar residues" evidence="13">
    <location>
        <begin position="56"/>
        <end position="68"/>
    </location>
</feature>
<dbReference type="Proteomes" id="UP000285301">
    <property type="component" value="Unassembled WGS sequence"/>
</dbReference>
<keyword evidence="8" id="KW-1133">Transmembrane helix</keyword>
<feature type="compositionally biased region" description="Low complexity" evidence="13">
    <location>
        <begin position="167"/>
        <end position="176"/>
    </location>
</feature>
<dbReference type="AlphaFoldDB" id="A0A3S3PK56"/>
<keyword evidence="10" id="KW-0496">Mitochondrion</keyword>
<feature type="compositionally biased region" description="Basic and acidic residues" evidence="13">
    <location>
        <begin position="28"/>
        <end position="37"/>
    </location>
</feature>
<accession>A0A3S3PK56</accession>
<evidence type="ECO:0000256" key="4">
    <source>
        <dbReference type="ARBA" id="ARBA00022448"/>
    </source>
</evidence>
<keyword evidence="9" id="KW-0811">Translocation</keyword>
<name>A0A3S3PK56_9ACAR</name>
<sequence>MPEDDMDSGVESCNLSGHQSPNPTTSGRADDDSEQRLIEIGSVSQLHEEQNDDINVDSNVHPSNSAPVANSGDDGDDEDEDIDETLAERLYGLTEMFPQFLRHGVHSLTCNTIQGAKWFYSISRTTMWIIFSSSTILVAPVLFELERSQMQKQMQRQMLLGHGVGMSGSAPPGMMGMPPPPPPSPPQRTS</sequence>
<reference evidence="14 17" key="1">
    <citation type="journal article" date="2018" name="Gigascience">
        <title>Genomes of trombidid mites reveal novel predicted allergens and laterally-transferred genes associated with secondary metabolism.</title>
        <authorList>
            <person name="Dong X."/>
            <person name="Chaisiri K."/>
            <person name="Xia D."/>
            <person name="Armstrong S.D."/>
            <person name="Fang Y."/>
            <person name="Donnelly M.J."/>
            <person name="Kadowaki T."/>
            <person name="McGarry J.W."/>
            <person name="Darby A.C."/>
            <person name="Makepeace B.L."/>
        </authorList>
    </citation>
    <scope>NUCLEOTIDE SEQUENCE [LARGE SCALE GENOMIC DNA]</scope>
    <source>
        <strain evidence="14">UoL-WK</strain>
    </source>
</reference>
<evidence type="ECO:0000256" key="9">
    <source>
        <dbReference type="ARBA" id="ARBA00023010"/>
    </source>
</evidence>
<proteinExistence type="inferred from homology"/>
<dbReference type="CDD" id="cd22884">
    <property type="entry name" value="TOM22"/>
    <property type="match status" value="1"/>
</dbReference>
<protein>
    <recommendedName>
        <fullName evidence="3">Mitochondrial import receptor subunit TOM22 homolog</fullName>
    </recommendedName>
</protein>